<dbReference type="OrthoDB" id="6435331at2759"/>
<evidence type="ECO:0000256" key="3">
    <source>
        <dbReference type="ARBA" id="ARBA00022833"/>
    </source>
</evidence>
<keyword evidence="1" id="KW-0479">Metal-binding</keyword>
<dbReference type="SMART" id="SM00692">
    <property type="entry name" value="DM3"/>
    <property type="match status" value="1"/>
</dbReference>
<comment type="caution">
    <text evidence="7">The sequence shown here is derived from an EMBL/GenBank/DDBJ whole genome shotgun (WGS) entry which is preliminary data.</text>
</comment>
<gene>
    <name evidence="7" type="ORF">HPB48_022916</name>
</gene>
<name>A0A9J6FR02_HAELO</name>
<keyword evidence="3" id="KW-0862">Zinc</keyword>
<dbReference type="SUPFAM" id="SSF57716">
    <property type="entry name" value="Glucocorticoid receptor-like (DNA-binding domain)"/>
    <property type="match status" value="1"/>
</dbReference>
<evidence type="ECO:0000256" key="1">
    <source>
        <dbReference type="ARBA" id="ARBA00022723"/>
    </source>
</evidence>
<dbReference type="Pfam" id="PF05485">
    <property type="entry name" value="THAP"/>
    <property type="match status" value="1"/>
</dbReference>
<evidence type="ECO:0000256" key="2">
    <source>
        <dbReference type="ARBA" id="ARBA00022771"/>
    </source>
</evidence>
<dbReference type="AlphaFoldDB" id="A0A9J6FR02"/>
<dbReference type="PANTHER" id="PTHR46927">
    <property type="entry name" value="AGAP005574-PA"/>
    <property type="match status" value="1"/>
</dbReference>
<proteinExistence type="predicted"/>
<evidence type="ECO:0000313" key="8">
    <source>
        <dbReference type="Proteomes" id="UP000821853"/>
    </source>
</evidence>
<dbReference type="InterPro" id="IPR006612">
    <property type="entry name" value="THAP_Znf"/>
</dbReference>
<keyword evidence="8" id="KW-1185">Reference proteome</keyword>
<dbReference type="Proteomes" id="UP000821853">
    <property type="component" value="Chromosome 10"/>
</dbReference>
<evidence type="ECO:0000313" key="7">
    <source>
        <dbReference type="EMBL" id="KAH9364689.1"/>
    </source>
</evidence>
<evidence type="ECO:0000256" key="4">
    <source>
        <dbReference type="ARBA" id="ARBA00023125"/>
    </source>
</evidence>
<accession>A0A9J6FR02</accession>
<dbReference type="GO" id="GO:0003677">
    <property type="term" value="F:DNA binding"/>
    <property type="evidence" value="ECO:0007669"/>
    <property type="project" value="UniProtKB-UniRule"/>
</dbReference>
<dbReference type="GO" id="GO:0008270">
    <property type="term" value="F:zinc ion binding"/>
    <property type="evidence" value="ECO:0007669"/>
    <property type="project" value="UniProtKB-KW"/>
</dbReference>
<dbReference type="PANTHER" id="PTHR46927:SF2">
    <property type="entry name" value="THAP DOMAIN-CONTAINING PROTEIN 8"/>
    <property type="match status" value="1"/>
</dbReference>
<dbReference type="VEuPathDB" id="VectorBase:HLOH_041322"/>
<dbReference type="EMBL" id="JABSTR010000002">
    <property type="protein sequence ID" value="KAH9364689.1"/>
    <property type="molecule type" value="Genomic_DNA"/>
</dbReference>
<dbReference type="SMART" id="SM00980">
    <property type="entry name" value="THAP"/>
    <property type="match status" value="1"/>
</dbReference>
<sequence>MPPRCVAYGCSNSCATPNTSLHKFPKCVKLRKLWTLAVRRHKWEPTNHGVLCSAHFREEDFHYNPSLNPLVGCKQMKRLLKPRVVPSVFLGRSTQVDAPARSAFKKRRHIEVSKHSQFLLNSKCDHSCQWRYNNAYYQVVHGALEAPVEAHASANVTRAQLVVRAAFDNAVKALVEDTGMEELGAGVGSFRGVQVDADMSGSSGKSCRRLNFDH</sequence>
<dbReference type="PROSITE" id="PS50950">
    <property type="entry name" value="ZF_THAP"/>
    <property type="match status" value="1"/>
</dbReference>
<organism evidence="7 8">
    <name type="scientific">Haemaphysalis longicornis</name>
    <name type="common">Bush tick</name>
    <dbReference type="NCBI Taxonomy" id="44386"/>
    <lineage>
        <taxon>Eukaryota</taxon>
        <taxon>Metazoa</taxon>
        <taxon>Ecdysozoa</taxon>
        <taxon>Arthropoda</taxon>
        <taxon>Chelicerata</taxon>
        <taxon>Arachnida</taxon>
        <taxon>Acari</taxon>
        <taxon>Parasitiformes</taxon>
        <taxon>Ixodida</taxon>
        <taxon>Ixodoidea</taxon>
        <taxon>Ixodidae</taxon>
        <taxon>Haemaphysalinae</taxon>
        <taxon>Haemaphysalis</taxon>
    </lineage>
</organism>
<feature type="domain" description="THAP-type" evidence="6">
    <location>
        <begin position="1"/>
        <end position="89"/>
    </location>
</feature>
<evidence type="ECO:0000256" key="5">
    <source>
        <dbReference type="PROSITE-ProRule" id="PRU00309"/>
    </source>
</evidence>
<evidence type="ECO:0000259" key="6">
    <source>
        <dbReference type="PROSITE" id="PS50950"/>
    </source>
</evidence>
<dbReference type="InterPro" id="IPR038441">
    <property type="entry name" value="THAP_Znf_sf"/>
</dbReference>
<keyword evidence="2 5" id="KW-0863">Zinc-finger</keyword>
<dbReference type="InterPro" id="IPR052224">
    <property type="entry name" value="THAP_domain_protein"/>
</dbReference>
<dbReference type="Gene3D" id="6.20.210.20">
    <property type="entry name" value="THAP domain"/>
    <property type="match status" value="1"/>
</dbReference>
<reference evidence="7 8" key="1">
    <citation type="journal article" date="2020" name="Cell">
        <title>Large-Scale Comparative Analyses of Tick Genomes Elucidate Their Genetic Diversity and Vector Capacities.</title>
        <authorList>
            <consortium name="Tick Genome and Microbiome Consortium (TIGMIC)"/>
            <person name="Jia N."/>
            <person name="Wang J."/>
            <person name="Shi W."/>
            <person name="Du L."/>
            <person name="Sun Y."/>
            <person name="Zhan W."/>
            <person name="Jiang J.F."/>
            <person name="Wang Q."/>
            <person name="Zhang B."/>
            <person name="Ji P."/>
            <person name="Bell-Sakyi L."/>
            <person name="Cui X.M."/>
            <person name="Yuan T.T."/>
            <person name="Jiang B.G."/>
            <person name="Yang W.F."/>
            <person name="Lam T.T."/>
            <person name="Chang Q.C."/>
            <person name="Ding S.J."/>
            <person name="Wang X.J."/>
            <person name="Zhu J.G."/>
            <person name="Ruan X.D."/>
            <person name="Zhao L."/>
            <person name="Wei J.T."/>
            <person name="Ye R.Z."/>
            <person name="Que T.C."/>
            <person name="Du C.H."/>
            <person name="Zhou Y.H."/>
            <person name="Cheng J.X."/>
            <person name="Dai P.F."/>
            <person name="Guo W.B."/>
            <person name="Han X.H."/>
            <person name="Huang E.J."/>
            <person name="Li L.F."/>
            <person name="Wei W."/>
            <person name="Gao Y.C."/>
            <person name="Liu J.Z."/>
            <person name="Shao H.Z."/>
            <person name="Wang X."/>
            <person name="Wang C.C."/>
            <person name="Yang T.C."/>
            <person name="Huo Q.B."/>
            <person name="Li W."/>
            <person name="Chen H.Y."/>
            <person name="Chen S.E."/>
            <person name="Zhou L.G."/>
            <person name="Ni X.B."/>
            <person name="Tian J.H."/>
            <person name="Sheng Y."/>
            <person name="Liu T."/>
            <person name="Pan Y.S."/>
            <person name="Xia L.Y."/>
            <person name="Li J."/>
            <person name="Zhao F."/>
            <person name="Cao W.C."/>
        </authorList>
    </citation>
    <scope>NUCLEOTIDE SEQUENCE [LARGE SCALE GENOMIC DNA]</scope>
    <source>
        <strain evidence="7">HaeL-2018</strain>
    </source>
</reference>
<keyword evidence="4 5" id="KW-0238">DNA-binding</keyword>
<protein>
    <recommendedName>
        <fullName evidence="6">THAP-type domain-containing protein</fullName>
    </recommendedName>
</protein>